<dbReference type="GO" id="GO:0005524">
    <property type="term" value="F:ATP binding"/>
    <property type="evidence" value="ECO:0007669"/>
    <property type="project" value="UniProtKB-KW"/>
</dbReference>
<keyword evidence="2" id="KW-0067">ATP-binding</keyword>
<feature type="domain" description="AAA+ ATPase" evidence="3">
    <location>
        <begin position="20"/>
        <end position="183"/>
    </location>
</feature>
<keyword evidence="1" id="KW-0547">Nucleotide-binding</keyword>
<dbReference type="PANTHER" id="PTHR43637">
    <property type="entry name" value="UPF0273 PROTEIN TM_0370"/>
    <property type="match status" value="1"/>
</dbReference>
<dbReference type="InterPro" id="IPR027417">
    <property type="entry name" value="P-loop_NTPase"/>
</dbReference>
<dbReference type="InterPro" id="IPR003593">
    <property type="entry name" value="AAA+_ATPase"/>
</dbReference>
<evidence type="ECO:0000256" key="2">
    <source>
        <dbReference type="ARBA" id="ARBA00022840"/>
    </source>
</evidence>
<dbReference type="SMART" id="SM00382">
    <property type="entry name" value="AAA"/>
    <property type="match status" value="1"/>
</dbReference>
<organism evidence="4">
    <name type="scientific">Fervidicoccus fontis</name>
    <dbReference type="NCBI Taxonomy" id="683846"/>
    <lineage>
        <taxon>Archaea</taxon>
        <taxon>Thermoproteota</taxon>
        <taxon>Thermoprotei</taxon>
        <taxon>Fervidicoccales</taxon>
        <taxon>Fervidicoccaceae</taxon>
        <taxon>Fervidicoccus</taxon>
    </lineage>
</organism>
<dbReference type="AlphaFoldDB" id="A0A7J3SM86"/>
<proteinExistence type="predicted"/>
<accession>A0A7J3SM86</accession>
<sequence>MEMEKLSFPLVSQLAEGFYRGGVYIITGPPGVGKSVFVKKLIMDSIKDNYILFVSCDSSPKEMVEFLEKVGLGDKRDRIILLDSFSSTLTGIKQEPVFDKIDLGDTQKSLFDLYSKLSQIQGKKLLIIDSITEVMLGSDPNRVISLLKGLKQISESTNTISILTMHSGPEGLQDVLWVFEYLSDGFVELGYEPNFESVGILLRRIRVRKMRGVYHDTNWYPFKIGKNYSVQFYSKEEMKALAEAVTGKKQSE</sequence>
<dbReference type="InterPro" id="IPR014774">
    <property type="entry name" value="KaiC-like_dom"/>
</dbReference>
<evidence type="ECO:0000259" key="3">
    <source>
        <dbReference type="SMART" id="SM00382"/>
    </source>
</evidence>
<name>A0A7J3SM86_9CREN</name>
<comment type="caution">
    <text evidence="4">The sequence shown here is derived from an EMBL/GenBank/DDBJ whole genome shotgun (WGS) entry which is preliminary data.</text>
</comment>
<dbReference type="SUPFAM" id="SSF52540">
    <property type="entry name" value="P-loop containing nucleoside triphosphate hydrolases"/>
    <property type="match status" value="1"/>
</dbReference>
<reference evidence="4" key="1">
    <citation type="journal article" date="2020" name="mSystems">
        <title>Genome- and Community-Level Interaction Insights into Carbon Utilization and Element Cycling Functions of Hydrothermarchaeota in Hydrothermal Sediment.</title>
        <authorList>
            <person name="Zhou Z."/>
            <person name="Liu Y."/>
            <person name="Xu W."/>
            <person name="Pan J."/>
            <person name="Luo Z.H."/>
            <person name="Li M."/>
        </authorList>
    </citation>
    <scope>NUCLEOTIDE SEQUENCE [LARGE SCALE GENOMIC DNA]</scope>
    <source>
        <strain evidence="4">SpSt-885</strain>
    </source>
</reference>
<dbReference type="Pfam" id="PF06745">
    <property type="entry name" value="ATPase"/>
    <property type="match status" value="1"/>
</dbReference>
<gene>
    <name evidence="4" type="ORF">ENW83_06010</name>
</gene>
<protein>
    <recommendedName>
        <fullName evidence="3">AAA+ ATPase domain-containing protein</fullName>
    </recommendedName>
</protein>
<evidence type="ECO:0000256" key="1">
    <source>
        <dbReference type="ARBA" id="ARBA00022741"/>
    </source>
</evidence>
<dbReference type="EMBL" id="DTLS01000173">
    <property type="protein sequence ID" value="HGZ60731.1"/>
    <property type="molecule type" value="Genomic_DNA"/>
</dbReference>
<evidence type="ECO:0000313" key="4">
    <source>
        <dbReference type="EMBL" id="HGZ60731.1"/>
    </source>
</evidence>
<dbReference type="Gene3D" id="3.40.50.300">
    <property type="entry name" value="P-loop containing nucleotide triphosphate hydrolases"/>
    <property type="match status" value="1"/>
</dbReference>